<comment type="similarity">
    <text evidence="1">Belongs to the 14-3-3 family.</text>
</comment>
<feature type="domain" description="V-SNARE coiled-coil homology" evidence="6">
    <location>
        <begin position="1454"/>
        <end position="1514"/>
    </location>
</feature>
<feature type="compositionally biased region" description="Pro residues" evidence="4">
    <location>
        <begin position="1093"/>
        <end position="1105"/>
    </location>
</feature>
<dbReference type="Gene3D" id="1.20.5.110">
    <property type="match status" value="1"/>
</dbReference>
<keyword evidence="9" id="KW-1185">Reference proteome</keyword>
<dbReference type="PROSITE" id="PS50892">
    <property type="entry name" value="V_SNARE"/>
    <property type="match status" value="1"/>
</dbReference>
<dbReference type="PRINTS" id="PR00305">
    <property type="entry name" value="1433ZETA"/>
</dbReference>
<sequence length="1691" mass="187620">MDEETPDVFTVSVGNLPPGASVLIKITYVAELVVEGENIVFSLPGNVAPWKQETALDQTTQTDVKTTKVKKQSGELSVQVAVEMPFNIKTIESPTHKIKLKKTASMATVELCPHSVLGAGFTLLVGLSEIHVPRMWVEEDKKGHHACMLTFYPEFEVDEISDNEIIFLLDLSNSMKDCAENAKKVLLLLLHHLPTKCHFNVLAFGGTHEAVFPVSVMKNKDTLSTAQKFVQERVPNMGSTDVWRPLRALQLLSETSPTSSSLPGETTSLPPRSVFLVSDGHVTDEGATLSVIRQALRNCRLFTFGVSSTANRHFLRAMARVGAGCEEFFDPKTKSRWERKVRGQLAKAFQPALTALSVEWQQFDDNAPKPVQAPQEMVSLFSGSRQVVYGFVPHCKQATLKAKIGGKEVQTMVSTTDLAMTQGRMLHQLTARAIIRDWTDGCLSRDKMEHEIVKKERKSFIINISKDYSIVSQFTSFVAIEERERDEVFDQRNGPAISDLVAKETVDKLAYMGWDLDESADPVKEAEEALEECQMSGDLEKRKRLLRETETVLGPTHPLRFQVFKNLTTEMLSKNQPKEAYEVAMAMQSQLELTYTSDAARYLEDVKQFIATTIEPQAKRDDYLNLAKEAEAAKDYSAALNYLKLADRGKVTASSVTLPLLSRCLRGLCRDPAHDWKKLSRETTPEDREGLRKMRMVAEEIEDVCSEVSSLTKSMSSRSTELGFLKIGRGPNEVSFLRMKINIECLRYRHELSPDDEKLRQRVDALQKSALRYAQGHLPNHPARLEIILDRCRFLRETEPQEALRLAKTTFDEAVSSLDSLAEDSYRETTLALQELRDHVTVWGEEEREKERVREEARRREEEKARERERKEEEKRQRQAETKRAEVPRPPPPPPVSQLEPVVLGDEDLYVKKALVIDTGMATVKKDSYVGDEAQSKRGILTMSSPFQRTSRARAPTGGPPRARAWDGGLRRSRALATGALSGLPSRVPSFSASESAPQVSAKEGFRHELEMQEEISRPMRELEKAKEKLTAIRKSRSQREAKADADVEKDGKFVGMTYYIITLRYIMYALEKSRQSRTPRIYDFSCAMGKPSPLPPTKAVPPSAPTRLSSELRSIEKPLPPPPPEEEEEELYDLALPSSPTPARNEGYLLSSLSDVTATAEPATNSGYIRSKVRAIRLHGRPRGVVRAAGKVHSRSGIPTDVPVGASLNLSTIEIDAKSLTSPEVDKLVAEDDLFGDTEMYSAISASDAAAPLPPPGRRAFRSPVRGPPPGPSVVSMSLRMPSLTRRRSPQVRCPPPGPSVDSMSFRMPPTAAAGGPPPPPPDLICYDAPRPLYSAAFGYGGIPPPPPTRGGPPPPPPPTFGGPPPPRAPMPASAPPPPPLPGGAPPQPPEAPKIAPGGPPPPAPPLSSARSLMDEMGVVAETRSITASLEGVSEVEMVMVNLHDTPSSNGNRLQNLQQEVEQAKSTLQDNIYKVVTRGEKLDDLEEKAEALQVQAFAFQKAVRKIRPDDIIAEEAMSSDDEYLGSKFSEEDQLAILPPSLDEGRRRKEERYPEVRVTQLEGLFQNQHDTGYWELDCLDLLQLDSERVRNLLEQSGYKSLGQSVCTDLLRLIATLVILKILSKVLEHLFPLSFSPRLAICGRVDSEFAGGVEKAVAYFNQTESRHPSLCARLELGYSWEEAARNIISQCL</sequence>
<dbReference type="InterPro" id="IPR004001">
    <property type="entry name" value="Actin_CS"/>
</dbReference>
<dbReference type="PROSITE" id="PS51468">
    <property type="entry name" value="VIT"/>
    <property type="match status" value="1"/>
</dbReference>
<dbReference type="CDD" id="cd15843">
    <property type="entry name" value="R-SNARE"/>
    <property type="match status" value="1"/>
</dbReference>
<dbReference type="InterPro" id="IPR031273">
    <property type="entry name" value="PARP4"/>
</dbReference>
<dbReference type="InterPro" id="IPR023410">
    <property type="entry name" value="14-3-3_domain"/>
</dbReference>
<feature type="compositionally biased region" description="Pro residues" evidence="4">
    <location>
        <begin position="1344"/>
        <end position="1407"/>
    </location>
</feature>
<evidence type="ECO:0000256" key="2">
    <source>
        <dbReference type="PROSITE-ProRule" id="PRU00290"/>
    </source>
</evidence>
<dbReference type="SMART" id="SM00327">
    <property type="entry name" value="VWA"/>
    <property type="match status" value="1"/>
</dbReference>
<dbReference type="PANTHER" id="PTHR46530:SF1">
    <property type="entry name" value="PROTEIN MONO-ADP-RIBOSYLTRANSFERASE PARP4"/>
    <property type="match status" value="1"/>
</dbReference>
<dbReference type="Gene3D" id="1.20.190.20">
    <property type="entry name" value="14-3-3 domain"/>
    <property type="match status" value="1"/>
</dbReference>
<keyword evidence="2 3" id="KW-0175">Coiled coil</keyword>
<evidence type="ECO:0000259" key="7">
    <source>
        <dbReference type="PROSITE" id="PS51468"/>
    </source>
</evidence>
<evidence type="ECO:0000259" key="5">
    <source>
        <dbReference type="PROSITE" id="PS50234"/>
    </source>
</evidence>
<gene>
    <name evidence="8" type="ORF">GBAR_LOCUS12375</name>
</gene>
<comment type="caution">
    <text evidence="8">The sequence shown here is derived from an EMBL/GenBank/DDBJ whole genome shotgun (WGS) entry which is preliminary data.</text>
</comment>
<name>A0AA35S0M6_GEOBA</name>
<dbReference type="EMBL" id="CASHTH010001844">
    <property type="protein sequence ID" value="CAI8020734.1"/>
    <property type="molecule type" value="Genomic_DNA"/>
</dbReference>
<dbReference type="Pfam" id="PF00957">
    <property type="entry name" value="Synaptobrevin"/>
    <property type="match status" value="1"/>
</dbReference>
<evidence type="ECO:0000256" key="3">
    <source>
        <dbReference type="SAM" id="Coils"/>
    </source>
</evidence>
<dbReference type="SUPFAM" id="SSF58038">
    <property type="entry name" value="SNARE fusion complex"/>
    <property type="match status" value="1"/>
</dbReference>
<feature type="domain" description="VWFA" evidence="5">
    <location>
        <begin position="164"/>
        <end position="353"/>
    </location>
</feature>
<feature type="domain" description="VIT" evidence="7">
    <location>
        <begin position="1"/>
        <end position="30"/>
    </location>
</feature>
<feature type="region of interest" description="Disordered" evidence="4">
    <location>
        <begin position="1092"/>
        <end position="1130"/>
    </location>
</feature>
<dbReference type="PANTHER" id="PTHR46530">
    <property type="entry name" value="PROTEIN MONO-ADP-RIBOSYLTRANSFERASE PARP4"/>
    <property type="match status" value="1"/>
</dbReference>
<proteinExistence type="inferred from homology"/>
<dbReference type="Pfam" id="PF13768">
    <property type="entry name" value="VWA_3"/>
    <property type="match status" value="1"/>
</dbReference>
<dbReference type="GO" id="GO:0005737">
    <property type="term" value="C:cytoplasm"/>
    <property type="evidence" value="ECO:0007669"/>
    <property type="project" value="TreeGrafter"/>
</dbReference>
<feature type="coiled-coil region" evidence="3">
    <location>
        <begin position="1455"/>
        <end position="1503"/>
    </location>
</feature>
<organism evidence="8 9">
    <name type="scientific">Geodia barretti</name>
    <name type="common">Barrett's horny sponge</name>
    <dbReference type="NCBI Taxonomy" id="519541"/>
    <lineage>
        <taxon>Eukaryota</taxon>
        <taxon>Metazoa</taxon>
        <taxon>Porifera</taxon>
        <taxon>Demospongiae</taxon>
        <taxon>Heteroscleromorpha</taxon>
        <taxon>Tetractinellida</taxon>
        <taxon>Astrophorina</taxon>
        <taxon>Geodiidae</taxon>
        <taxon>Geodia</taxon>
    </lineage>
</organism>
<dbReference type="Gene3D" id="2.30.36.70">
    <property type="entry name" value="Actin, Chain A, domain 2"/>
    <property type="match status" value="1"/>
</dbReference>
<evidence type="ECO:0000313" key="8">
    <source>
        <dbReference type="EMBL" id="CAI8020734.1"/>
    </source>
</evidence>
<dbReference type="InterPro" id="IPR013694">
    <property type="entry name" value="VIT"/>
</dbReference>
<dbReference type="SUPFAM" id="SSF53300">
    <property type="entry name" value="vWA-like"/>
    <property type="match status" value="1"/>
</dbReference>
<dbReference type="InterPro" id="IPR042855">
    <property type="entry name" value="V_SNARE_CC"/>
</dbReference>
<feature type="region of interest" description="Disordered" evidence="4">
    <location>
        <begin position="1247"/>
        <end position="1411"/>
    </location>
</feature>
<dbReference type="SUPFAM" id="SSF48445">
    <property type="entry name" value="14-3-3 protein"/>
    <property type="match status" value="1"/>
</dbReference>
<dbReference type="InterPro" id="IPR036465">
    <property type="entry name" value="vWFA_dom_sf"/>
</dbReference>
<feature type="region of interest" description="Disordered" evidence="4">
    <location>
        <begin position="845"/>
        <end position="901"/>
    </location>
</feature>
<dbReference type="PROSITE" id="PS50234">
    <property type="entry name" value="VWFA"/>
    <property type="match status" value="1"/>
</dbReference>
<dbReference type="PROSITE" id="PS00406">
    <property type="entry name" value="ACTINS_1"/>
    <property type="match status" value="1"/>
</dbReference>
<dbReference type="InterPro" id="IPR058904">
    <property type="entry name" value="PARP4_MVP-ID"/>
</dbReference>
<evidence type="ECO:0000313" key="9">
    <source>
        <dbReference type="Proteomes" id="UP001174909"/>
    </source>
</evidence>
<dbReference type="InterPro" id="IPR036815">
    <property type="entry name" value="14-3-3_dom_sf"/>
</dbReference>
<evidence type="ECO:0000259" key="6">
    <source>
        <dbReference type="PROSITE" id="PS50892"/>
    </source>
</evidence>
<dbReference type="GO" id="GO:0003950">
    <property type="term" value="F:NAD+ poly-ADP-ribosyltransferase activity"/>
    <property type="evidence" value="ECO:0007669"/>
    <property type="project" value="InterPro"/>
</dbReference>
<protein>
    <submittedName>
        <fullName evidence="8">Protein mono-ADP-ribosyltransferase PARP4</fullName>
    </submittedName>
</protein>
<feature type="compositionally biased region" description="Basic and acidic residues" evidence="4">
    <location>
        <begin position="845"/>
        <end position="887"/>
    </location>
</feature>
<evidence type="ECO:0000256" key="4">
    <source>
        <dbReference type="SAM" id="MobiDB-lite"/>
    </source>
</evidence>
<dbReference type="Proteomes" id="UP001174909">
    <property type="component" value="Unassembled WGS sequence"/>
</dbReference>
<dbReference type="Gene3D" id="3.40.50.410">
    <property type="entry name" value="von Willebrand factor, type A domain"/>
    <property type="match status" value="1"/>
</dbReference>
<dbReference type="InterPro" id="IPR000308">
    <property type="entry name" value="14-3-3"/>
</dbReference>
<dbReference type="SMART" id="SM00101">
    <property type="entry name" value="14_3_3"/>
    <property type="match status" value="1"/>
</dbReference>
<reference evidence="8" key="1">
    <citation type="submission" date="2023-03" db="EMBL/GenBank/DDBJ databases">
        <authorList>
            <person name="Steffen K."/>
            <person name="Cardenas P."/>
        </authorList>
    </citation>
    <scope>NUCLEOTIDE SEQUENCE</scope>
</reference>
<dbReference type="Pfam" id="PF00244">
    <property type="entry name" value="14-3-3"/>
    <property type="match status" value="1"/>
</dbReference>
<dbReference type="InterPro" id="IPR002035">
    <property type="entry name" value="VWF_A"/>
</dbReference>
<dbReference type="Pfam" id="PF26156">
    <property type="entry name" value="PARP4_MVP-ID"/>
    <property type="match status" value="1"/>
</dbReference>
<accession>A0AA35S0M6</accession>
<evidence type="ECO:0000256" key="1">
    <source>
        <dbReference type="ARBA" id="ARBA00006141"/>
    </source>
</evidence>